<sequence>MRALGIPMIAPEPTDFFKDVTLQIMEERKRTKQ</sequence>
<name>A0A8X7C3N9_9ARAC</name>
<proteinExistence type="predicted"/>
<gene>
    <name evidence="1" type="ORF">TNIN_78061</name>
</gene>
<comment type="caution">
    <text evidence="1">The sequence shown here is derived from an EMBL/GenBank/DDBJ whole genome shotgun (WGS) entry which is preliminary data.</text>
</comment>
<dbReference type="AlphaFoldDB" id="A0A8X7C3N9"/>
<feature type="non-terminal residue" evidence="1">
    <location>
        <position position="33"/>
    </location>
</feature>
<dbReference type="Proteomes" id="UP000886998">
    <property type="component" value="Unassembled WGS sequence"/>
</dbReference>
<organism evidence="1 2">
    <name type="scientific">Trichonephila inaurata madagascariensis</name>
    <dbReference type="NCBI Taxonomy" id="2747483"/>
    <lineage>
        <taxon>Eukaryota</taxon>
        <taxon>Metazoa</taxon>
        <taxon>Ecdysozoa</taxon>
        <taxon>Arthropoda</taxon>
        <taxon>Chelicerata</taxon>
        <taxon>Arachnida</taxon>
        <taxon>Araneae</taxon>
        <taxon>Araneomorphae</taxon>
        <taxon>Entelegynae</taxon>
        <taxon>Araneoidea</taxon>
        <taxon>Nephilidae</taxon>
        <taxon>Trichonephila</taxon>
        <taxon>Trichonephila inaurata</taxon>
    </lineage>
</organism>
<evidence type="ECO:0000313" key="1">
    <source>
        <dbReference type="EMBL" id="GFY52893.1"/>
    </source>
</evidence>
<reference evidence="1" key="1">
    <citation type="submission" date="2020-08" db="EMBL/GenBank/DDBJ databases">
        <title>Multicomponent nature underlies the extraordinary mechanical properties of spider dragline silk.</title>
        <authorList>
            <person name="Kono N."/>
            <person name="Nakamura H."/>
            <person name="Mori M."/>
            <person name="Yoshida Y."/>
            <person name="Ohtoshi R."/>
            <person name="Malay A.D."/>
            <person name="Moran D.A.P."/>
            <person name="Tomita M."/>
            <person name="Numata K."/>
            <person name="Arakawa K."/>
        </authorList>
    </citation>
    <scope>NUCLEOTIDE SEQUENCE</scope>
</reference>
<protein>
    <submittedName>
        <fullName evidence="1">Uncharacterized protein</fullName>
    </submittedName>
</protein>
<accession>A0A8X7C3N9</accession>
<evidence type="ECO:0000313" key="2">
    <source>
        <dbReference type="Proteomes" id="UP000886998"/>
    </source>
</evidence>
<keyword evidence="2" id="KW-1185">Reference proteome</keyword>
<dbReference type="EMBL" id="BMAV01008953">
    <property type="protein sequence ID" value="GFY52893.1"/>
    <property type="molecule type" value="Genomic_DNA"/>
</dbReference>
<dbReference type="OrthoDB" id="6445087at2759"/>